<dbReference type="AlphaFoldDB" id="A0A2P7QZ80"/>
<protein>
    <submittedName>
        <fullName evidence="1">Uncharacterized protein</fullName>
    </submittedName>
</protein>
<comment type="caution">
    <text evidence="1">The sequence shown here is derived from an EMBL/GenBank/DDBJ whole genome shotgun (WGS) entry which is preliminary data.</text>
</comment>
<organism evidence="1 2">
    <name type="scientific">Allosphingosinicella deserti</name>
    <dbReference type="NCBI Taxonomy" id="2116704"/>
    <lineage>
        <taxon>Bacteria</taxon>
        <taxon>Pseudomonadati</taxon>
        <taxon>Pseudomonadota</taxon>
        <taxon>Alphaproteobacteria</taxon>
        <taxon>Sphingomonadales</taxon>
        <taxon>Sphingomonadaceae</taxon>
        <taxon>Allosphingosinicella</taxon>
    </lineage>
</organism>
<name>A0A2P7QZ80_9SPHN</name>
<keyword evidence="2" id="KW-1185">Reference proteome</keyword>
<evidence type="ECO:0000313" key="1">
    <source>
        <dbReference type="EMBL" id="PSJ43268.1"/>
    </source>
</evidence>
<dbReference type="EMBL" id="PXYI01000001">
    <property type="protein sequence ID" value="PSJ43268.1"/>
    <property type="molecule type" value="Genomic_DNA"/>
</dbReference>
<sequence>MPSRPPTDPFLALWQMPMRISARYCEFWFSMLPSHHLSGEEREDKAHAQLVVPEPLKTIEDRDLFA</sequence>
<reference evidence="1 2" key="1">
    <citation type="submission" date="2018-03" db="EMBL/GenBank/DDBJ databases">
        <title>The draft genome of Sphingosinicella sp. GL-C-18.</title>
        <authorList>
            <person name="Liu L."/>
            <person name="Li L."/>
            <person name="Liang L."/>
            <person name="Zhang X."/>
            <person name="Wang T."/>
        </authorList>
    </citation>
    <scope>NUCLEOTIDE SEQUENCE [LARGE SCALE GENOMIC DNA]</scope>
    <source>
        <strain evidence="1 2">GL-C-18</strain>
    </source>
</reference>
<gene>
    <name evidence="1" type="ORF">C7I55_02505</name>
</gene>
<proteinExistence type="predicted"/>
<dbReference type="Proteomes" id="UP000241167">
    <property type="component" value="Unassembled WGS sequence"/>
</dbReference>
<dbReference type="RefSeq" id="WP_106511287.1">
    <property type="nucleotide sequence ID" value="NZ_PXYI01000001.1"/>
</dbReference>
<evidence type="ECO:0000313" key="2">
    <source>
        <dbReference type="Proteomes" id="UP000241167"/>
    </source>
</evidence>
<accession>A0A2P7QZ80</accession>